<evidence type="ECO:0000313" key="2">
    <source>
        <dbReference type="EMBL" id="VWL99467.1"/>
    </source>
</evidence>
<dbReference type="AlphaFoldDB" id="A0A2D1TWW3"/>
<dbReference type="Proteomes" id="UP000361836">
    <property type="component" value="Unassembled WGS sequence"/>
</dbReference>
<reference evidence="1 3" key="1">
    <citation type="submission" date="2017-10" db="EMBL/GenBank/DDBJ databases">
        <title>Complete genome sequence of Collinsella aerofaciens isolated from the gut of a healthy adult Indian.</title>
        <authorList>
            <person name="Bag S."/>
            <person name="Ghosh T.S."/>
            <person name="Das B."/>
        </authorList>
    </citation>
    <scope>NUCLEOTIDE SEQUENCE [LARGE SCALE GENOMIC DNA]</scope>
    <source>
        <strain evidence="1">Indica</strain>
        <strain evidence="3">indica</strain>
    </source>
</reference>
<dbReference type="EMBL" id="CABWIE010000030">
    <property type="protein sequence ID" value="VWL99467.1"/>
    <property type="molecule type" value="Genomic_DNA"/>
</dbReference>
<organism evidence="1 3">
    <name type="scientific">Collinsella aerofaciens</name>
    <dbReference type="NCBI Taxonomy" id="74426"/>
    <lineage>
        <taxon>Bacteria</taxon>
        <taxon>Bacillati</taxon>
        <taxon>Actinomycetota</taxon>
        <taxon>Coriobacteriia</taxon>
        <taxon>Coriobacteriales</taxon>
        <taxon>Coriobacteriaceae</taxon>
        <taxon>Collinsella</taxon>
    </lineage>
</organism>
<protein>
    <submittedName>
        <fullName evidence="1">Uncharacterized protein</fullName>
    </submittedName>
</protein>
<dbReference type="EMBL" id="CP024160">
    <property type="protein sequence ID" value="ATP53837.1"/>
    <property type="molecule type" value="Genomic_DNA"/>
</dbReference>
<accession>A0A2D1TWW3</accession>
<name>A0A2D1TWW3_9ACTN</name>
<proteinExistence type="predicted"/>
<evidence type="ECO:0000313" key="4">
    <source>
        <dbReference type="Proteomes" id="UP000361836"/>
    </source>
</evidence>
<evidence type="ECO:0000313" key="1">
    <source>
        <dbReference type="EMBL" id="ATP53837.1"/>
    </source>
</evidence>
<evidence type="ECO:0000313" key="3">
    <source>
        <dbReference type="Proteomes" id="UP000225608"/>
    </source>
</evidence>
<dbReference type="Proteomes" id="UP000225608">
    <property type="component" value="Chromosome"/>
</dbReference>
<keyword evidence="4" id="KW-1185">Reference proteome</keyword>
<reference evidence="2 4" key="2">
    <citation type="submission" date="2019-10" db="EMBL/GenBank/DDBJ databases">
        <authorList>
            <person name="Wolf R A."/>
        </authorList>
    </citation>
    <scope>NUCLEOTIDE SEQUENCE [LARGE SCALE GENOMIC DNA]</scope>
    <source>
        <strain evidence="2">Collinsella_aerofaciens_MC2</strain>
    </source>
</reference>
<gene>
    <name evidence="1" type="ORF">CSV91_04395</name>
    <name evidence="2" type="ORF">KCJAJFAP_00655</name>
</gene>
<sequence length="78" mass="8363">MAKSKLIKDTTRAEREEIIKLALAGCGNGSCDNCGSCSLGAGDPYGTYQPYIDGEMEIADINMMVAERNAKLFGLQRG</sequence>
<dbReference type="RefSeq" id="WP_035137347.1">
    <property type="nucleotide sequence ID" value="NZ_CAAKNU010000106.1"/>
</dbReference>
<dbReference type="KEGG" id="caer:CSV91_04395"/>